<protein>
    <submittedName>
        <fullName evidence="2">Uncharacterized protein</fullName>
    </submittedName>
</protein>
<feature type="non-terminal residue" evidence="2">
    <location>
        <position position="143"/>
    </location>
</feature>
<feature type="transmembrane region" description="Helical" evidence="1">
    <location>
        <begin position="41"/>
        <end position="66"/>
    </location>
</feature>
<reference evidence="2" key="1">
    <citation type="submission" date="2023-03" db="EMBL/GenBank/DDBJ databases">
        <title>Massive genome expansion in bonnet fungi (Mycena s.s.) driven by repeated elements and novel gene families across ecological guilds.</title>
        <authorList>
            <consortium name="Lawrence Berkeley National Laboratory"/>
            <person name="Harder C.B."/>
            <person name="Miyauchi S."/>
            <person name="Viragh M."/>
            <person name="Kuo A."/>
            <person name="Thoen E."/>
            <person name="Andreopoulos B."/>
            <person name="Lu D."/>
            <person name="Skrede I."/>
            <person name="Drula E."/>
            <person name="Henrissat B."/>
            <person name="Morin E."/>
            <person name="Kohler A."/>
            <person name="Barry K."/>
            <person name="LaButti K."/>
            <person name="Morin E."/>
            <person name="Salamov A."/>
            <person name="Lipzen A."/>
            <person name="Mereny Z."/>
            <person name="Hegedus B."/>
            <person name="Baldrian P."/>
            <person name="Stursova M."/>
            <person name="Weitz H."/>
            <person name="Taylor A."/>
            <person name="Grigoriev I.V."/>
            <person name="Nagy L.G."/>
            <person name="Martin F."/>
            <person name="Kauserud H."/>
        </authorList>
    </citation>
    <scope>NUCLEOTIDE SEQUENCE</scope>
    <source>
        <strain evidence="2">9284</strain>
    </source>
</reference>
<dbReference type="Proteomes" id="UP001221142">
    <property type="component" value="Unassembled WGS sequence"/>
</dbReference>
<gene>
    <name evidence="2" type="ORF">FB45DRAFT_1061908</name>
</gene>
<comment type="caution">
    <text evidence="2">The sequence shown here is derived from an EMBL/GenBank/DDBJ whole genome shotgun (WGS) entry which is preliminary data.</text>
</comment>
<dbReference type="AlphaFoldDB" id="A0AAD7FGC8"/>
<organism evidence="2 3">
    <name type="scientific">Roridomyces roridus</name>
    <dbReference type="NCBI Taxonomy" id="1738132"/>
    <lineage>
        <taxon>Eukaryota</taxon>
        <taxon>Fungi</taxon>
        <taxon>Dikarya</taxon>
        <taxon>Basidiomycota</taxon>
        <taxon>Agaricomycotina</taxon>
        <taxon>Agaricomycetes</taxon>
        <taxon>Agaricomycetidae</taxon>
        <taxon>Agaricales</taxon>
        <taxon>Marasmiineae</taxon>
        <taxon>Mycenaceae</taxon>
        <taxon>Roridomyces</taxon>
    </lineage>
</organism>
<feature type="non-terminal residue" evidence="2">
    <location>
        <position position="1"/>
    </location>
</feature>
<proteinExistence type="predicted"/>
<keyword evidence="1" id="KW-1133">Transmembrane helix</keyword>
<evidence type="ECO:0000313" key="3">
    <source>
        <dbReference type="Proteomes" id="UP001221142"/>
    </source>
</evidence>
<evidence type="ECO:0000256" key="1">
    <source>
        <dbReference type="SAM" id="Phobius"/>
    </source>
</evidence>
<keyword evidence="1" id="KW-0472">Membrane</keyword>
<sequence>AITGAIRVQFGLRDRYLRVLPCSLPRPSLVWPSSSTACTPWHITLFALFVSWLVWFLFLVLGPWVFEPHQQASQLGLCISVWAKSRGNCCLHPTAEYTVIIRQFVSLAPAAFSSHSRPIPLLSSTSLSGGLTYAARLLRSPPV</sequence>
<keyword evidence="3" id="KW-1185">Reference proteome</keyword>
<accession>A0AAD7FGC8</accession>
<evidence type="ECO:0000313" key="2">
    <source>
        <dbReference type="EMBL" id="KAJ7622390.1"/>
    </source>
</evidence>
<keyword evidence="1" id="KW-0812">Transmembrane</keyword>
<name>A0AAD7FGC8_9AGAR</name>
<dbReference type="EMBL" id="JARKIF010000015">
    <property type="protein sequence ID" value="KAJ7622390.1"/>
    <property type="molecule type" value="Genomic_DNA"/>
</dbReference>